<evidence type="ECO:0000256" key="1">
    <source>
        <dbReference type="ARBA" id="ARBA00022737"/>
    </source>
</evidence>
<dbReference type="Proteomes" id="UP000818029">
    <property type="component" value="Chromosome A11"/>
</dbReference>
<dbReference type="Gene3D" id="3.80.10.10">
    <property type="entry name" value="Ribonuclease Inhibitor"/>
    <property type="match status" value="1"/>
</dbReference>
<protein>
    <submittedName>
        <fullName evidence="4">Disease resistance-like protein DSC1</fullName>
    </submittedName>
</protein>
<dbReference type="GeneID" id="107947755"/>
<dbReference type="Pfam" id="PF23282">
    <property type="entry name" value="WHD_ROQ1"/>
    <property type="match status" value="1"/>
</dbReference>
<dbReference type="SUPFAM" id="SSF46785">
    <property type="entry name" value="Winged helix' DNA-binding domain"/>
    <property type="match status" value="1"/>
</dbReference>
<evidence type="ECO:0000313" key="3">
    <source>
        <dbReference type="Proteomes" id="UP000818029"/>
    </source>
</evidence>
<feature type="domain" description="Disease resistance protein Roq1-like winged-helix" evidence="2">
    <location>
        <begin position="58"/>
        <end position="125"/>
    </location>
</feature>
<dbReference type="AlphaFoldDB" id="A0A1U8NFK7"/>
<dbReference type="RefSeq" id="XP_016737772.1">
    <property type="nucleotide sequence ID" value="XM_016882283.1"/>
</dbReference>
<dbReference type="PANTHER" id="PTHR11017:SF570">
    <property type="entry name" value="DISEASE RESISTANCE PROTEIN (TIR-NBS CLASS)-RELATED"/>
    <property type="match status" value="1"/>
</dbReference>
<evidence type="ECO:0000313" key="4">
    <source>
        <dbReference type="RefSeq" id="XP_016737772.1"/>
    </source>
</evidence>
<reference evidence="3" key="1">
    <citation type="journal article" date="2020" name="Nat. Genet.">
        <title>Genomic diversifications of five Gossypium allopolyploid species and their impact on cotton improvement.</title>
        <authorList>
            <person name="Chen Z.J."/>
            <person name="Sreedasyam A."/>
            <person name="Ando A."/>
            <person name="Song Q."/>
            <person name="De Santiago L.M."/>
            <person name="Hulse-Kemp A.M."/>
            <person name="Ding M."/>
            <person name="Ye W."/>
            <person name="Kirkbride R.C."/>
            <person name="Jenkins J."/>
            <person name="Plott C."/>
            <person name="Lovell J."/>
            <person name="Lin Y.M."/>
            <person name="Vaughn R."/>
            <person name="Liu B."/>
            <person name="Simpson S."/>
            <person name="Scheffler B.E."/>
            <person name="Wen L."/>
            <person name="Saski C.A."/>
            <person name="Grover C.E."/>
            <person name="Hu G."/>
            <person name="Conover J.L."/>
            <person name="Carlson J.W."/>
            <person name="Shu S."/>
            <person name="Boston L.B."/>
            <person name="Williams M."/>
            <person name="Peterson D.G."/>
            <person name="McGee K."/>
            <person name="Jones D.C."/>
            <person name="Wendel J.F."/>
            <person name="Stelly D.M."/>
            <person name="Grimwood J."/>
            <person name="Schmutz J."/>
        </authorList>
    </citation>
    <scope>NUCLEOTIDE SEQUENCE [LARGE SCALE GENOMIC DNA]</scope>
    <source>
        <strain evidence="3">cv. TM-1</strain>
    </source>
</reference>
<dbReference type="InterPro" id="IPR058192">
    <property type="entry name" value="WHD_ROQ1-like"/>
</dbReference>
<evidence type="ECO:0000259" key="2">
    <source>
        <dbReference type="Pfam" id="PF23282"/>
    </source>
</evidence>
<dbReference type="GO" id="GO:0006952">
    <property type="term" value="P:defense response"/>
    <property type="evidence" value="ECO:0007669"/>
    <property type="project" value="InterPro"/>
</dbReference>
<proteinExistence type="predicted"/>
<dbReference type="SUPFAM" id="SSF52047">
    <property type="entry name" value="RNI-like"/>
    <property type="match status" value="1"/>
</dbReference>
<keyword evidence="3" id="KW-1185">Reference proteome</keyword>
<dbReference type="InterPro" id="IPR032675">
    <property type="entry name" value="LRR_dom_sf"/>
</dbReference>
<organism evidence="3 4">
    <name type="scientific">Gossypium hirsutum</name>
    <name type="common">Upland cotton</name>
    <name type="synonym">Gossypium mexicanum</name>
    <dbReference type="NCBI Taxonomy" id="3635"/>
    <lineage>
        <taxon>Eukaryota</taxon>
        <taxon>Viridiplantae</taxon>
        <taxon>Streptophyta</taxon>
        <taxon>Embryophyta</taxon>
        <taxon>Tracheophyta</taxon>
        <taxon>Spermatophyta</taxon>
        <taxon>Magnoliopsida</taxon>
        <taxon>eudicotyledons</taxon>
        <taxon>Gunneridae</taxon>
        <taxon>Pentapetalae</taxon>
        <taxon>rosids</taxon>
        <taxon>malvids</taxon>
        <taxon>Malvales</taxon>
        <taxon>Malvaceae</taxon>
        <taxon>Malvoideae</taxon>
        <taxon>Gossypium</taxon>
    </lineage>
</organism>
<keyword evidence="1" id="KW-0677">Repeat</keyword>
<dbReference type="PANTHER" id="PTHR11017">
    <property type="entry name" value="LEUCINE-RICH REPEAT-CONTAINING PROTEIN"/>
    <property type="match status" value="1"/>
</dbReference>
<dbReference type="InterPro" id="IPR036390">
    <property type="entry name" value="WH_DNA-bd_sf"/>
</dbReference>
<sequence length="532" mass="60162">MVLSFANGNPLAITVFGTSLYGKDKNYQESAVKELKQIPNPDILKLLRSSFDGLNPVEKDIFLDIAGFLKREDLDFVRRLMDAFYGSAHSSIENLIDKSLISISQHKIEMHDLLQQMGRDIIYNESPSEPERRSRLWIPNDICDVLTENSGTKTLKGMLLDMSKIPKLELNAEAFGKMRKLKFLKFYHSCKTNSNIFLPQGLLSLPNELSLYKLKSLEKFDVEGCLRLEAFPEILDIMEWLRELNLSGTAVKELPSSIKGCSRLEALPEILDIMEQLRELNLNGTDVKELPSSIDNLIGLENLVLNNCENVVCLLDSFCCGDSNLLVKHTFTAIGLPSLKKLNLSESNLENLPTTIKQFPYLEWLILRKCTRLKSLPELPPSLELIFTNCFQLDAKGVGNDIDADDNTSVEEVSSIMKVLKQAVFCKSLGWLFTNCFQLDQKAVSSPETPKLEMPFEHMFTLLKDYHQIVKSEASNKRFYNEASFSFYPILHCGWKSVKCKASSTALVVVVALVMPLAVSNRFQSSIMVFQK</sequence>
<name>A0A1U8NFK7_GOSHI</name>
<gene>
    <name evidence="4" type="primary">LOC107947755</name>
</gene>
<dbReference type="InterPro" id="IPR044974">
    <property type="entry name" value="Disease_R_plants"/>
</dbReference>
<reference evidence="4" key="2">
    <citation type="submission" date="2025-08" db="UniProtKB">
        <authorList>
            <consortium name="RefSeq"/>
        </authorList>
    </citation>
    <scope>IDENTIFICATION</scope>
</reference>
<dbReference type="PaxDb" id="3635-A0A1U8NFK7"/>
<accession>A0A1U8NFK7</accession>
<dbReference type="KEGG" id="ghi:107947755"/>